<dbReference type="Gene3D" id="1.10.10.60">
    <property type="entry name" value="Homeodomain-like"/>
    <property type="match status" value="1"/>
</dbReference>
<dbReference type="SUPFAM" id="SSF46689">
    <property type="entry name" value="Homeodomain-like"/>
    <property type="match status" value="1"/>
</dbReference>
<keyword evidence="6" id="KW-1185">Reference proteome</keyword>
<keyword evidence="1 2" id="KW-0238">DNA-binding</keyword>
<evidence type="ECO:0000259" key="4">
    <source>
        <dbReference type="PROSITE" id="PS50071"/>
    </source>
</evidence>
<dbReference type="AlphaFoldDB" id="A0A1B7NDU0"/>
<protein>
    <recommendedName>
        <fullName evidence="4">Homeobox domain-containing protein</fullName>
    </recommendedName>
</protein>
<keyword evidence="1 2" id="KW-0539">Nucleus</keyword>
<dbReference type="GO" id="GO:0005634">
    <property type="term" value="C:nucleus"/>
    <property type="evidence" value="ECO:0007669"/>
    <property type="project" value="UniProtKB-SubCell"/>
</dbReference>
<dbReference type="InParanoid" id="A0A1B7NDU0"/>
<dbReference type="PROSITE" id="PS50071">
    <property type="entry name" value="HOMEOBOX_2"/>
    <property type="match status" value="1"/>
</dbReference>
<evidence type="ECO:0000313" key="6">
    <source>
        <dbReference type="Proteomes" id="UP000092154"/>
    </source>
</evidence>
<feature type="compositionally biased region" description="Low complexity" evidence="3">
    <location>
        <begin position="452"/>
        <end position="499"/>
    </location>
</feature>
<organism evidence="5 6">
    <name type="scientific">Rhizopogon vinicolor AM-OR11-026</name>
    <dbReference type="NCBI Taxonomy" id="1314800"/>
    <lineage>
        <taxon>Eukaryota</taxon>
        <taxon>Fungi</taxon>
        <taxon>Dikarya</taxon>
        <taxon>Basidiomycota</taxon>
        <taxon>Agaricomycotina</taxon>
        <taxon>Agaricomycetes</taxon>
        <taxon>Agaricomycetidae</taxon>
        <taxon>Boletales</taxon>
        <taxon>Suillineae</taxon>
        <taxon>Rhizopogonaceae</taxon>
        <taxon>Rhizopogon</taxon>
    </lineage>
</organism>
<dbReference type="Proteomes" id="UP000092154">
    <property type="component" value="Unassembled WGS sequence"/>
</dbReference>
<feature type="compositionally biased region" description="Polar residues" evidence="3">
    <location>
        <begin position="401"/>
        <end position="422"/>
    </location>
</feature>
<gene>
    <name evidence="5" type="ORF">K503DRAFT_779514</name>
</gene>
<dbReference type="OrthoDB" id="6159439at2759"/>
<name>A0A1B7NDU0_9AGAM</name>
<accession>A0A1B7NDU0</accession>
<evidence type="ECO:0000256" key="3">
    <source>
        <dbReference type="SAM" id="MobiDB-lite"/>
    </source>
</evidence>
<dbReference type="InterPro" id="IPR009057">
    <property type="entry name" value="Homeodomain-like_sf"/>
</dbReference>
<dbReference type="EMBL" id="KV448145">
    <property type="protein sequence ID" value="OAX43041.1"/>
    <property type="molecule type" value="Genomic_DNA"/>
</dbReference>
<dbReference type="CDD" id="cd00086">
    <property type="entry name" value="homeodomain"/>
    <property type="match status" value="1"/>
</dbReference>
<dbReference type="STRING" id="1314800.A0A1B7NDU0"/>
<evidence type="ECO:0000256" key="1">
    <source>
        <dbReference type="PROSITE-ProRule" id="PRU00108"/>
    </source>
</evidence>
<feature type="DNA-binding region" description="Homeobox" evidence="1">
    <location>
        <begin position="161"/>
        <end position="212"/>
    </location>
</feature>
<dbReference type="SMART" id="SM00389">
    <property type="entry name" value="HOX"/>
    <property type="match status" value="1"/>
</dbReference>
<keyword evidence="1 2" id="KW-0371">Homeobox</keyword>
<reference evidence="5 6" key="1">
    <citation type="submission" date="2016-06" db="EMBL/GenBank/DDBJ databases">
        <title>Comparative genomics of the ectomycorrhizal sister species Rhizopogon vinicolor and Rhizopogon vesiculosus (Basidiomycota: Boletales) reveals a divergence of the mating type B locus.</title>
        <authorList>
            <consortium name="DOE Joint Genome Institute"/>
            <person name="Mujic A.B."/>
            <person name="Kuo A."/>
            <person name="Tritt A."/>
            <person name="Lipzen A."/>
            <person name="Chen C."/>
            <person name="Johnson J."/>
            <person name="Sharma A."/>
            <person name="Barry K."/>
            <person name="Grigoriev I.V."/>
            <person name="Spatafora J.W."/>
        </authorList>
    </citation>
    <scope>NUCLEOTIDE SEQUENCE [LARGE SCALE GENOMIC DNA]</scope>
    <source>
        <strain evidence="5 6">AM-OR11-026</strain>
    </source>
</reference>
<feature type="region of interest" description="Disordered" evidence="3">
    <location>
        <begin position="398"/>
        <end position="511"/>
    </location>
</feature>
<feature type="domain" description="Homeobox" evidence="4">
    <location>
        <begin position="159"/>
        <end position="211"/>
    </location>
</feature>
<feature type="region of interest" description="Disordered" evidence="3">
    <location>
        <begin position="242"/>
        <end position="282"/>
    </location>
</feature>
<comment type="subcellular location">
    <subcellularLocation>
        <location evidence="1 2">Nucleus</location>
    </subcellularLocation>
</comment>
<proteinExistence type="predicted"/>
<dbReference type="GO" id="GO:0003677">
    <property type="term" value="F:DNA binding"/>
    <property type="evidence" value="ECO:0007669"/>
    <property type="project" value="UniProtKB-UniRule"/>
</dbReference>
<sequence length="573" mass="62769">MTSVDSVLKQIMQRVQECLAHPAISTSSLSLTYQSPPPQPIVGIALPDPPPIQPALIAVGAHPEISLAMEQSYQKRAADLRALYHSTATIVYSNQAQYPSKFRYVSEQKIISVFTELYLKQLVSWREENVALYLKHTSTADKTQASSGAPKFNHPFILSLQQEYVPLLEHFFAENPFPTHADKVFLAKKSAMTYRQIHVWFQNRRNRMKKEGRELKKKPVAEGATLPLDTLYQRMEKFIVPEGKEVHTSHSSTPDSTNNEEDEMPSITDSRHNPLESPAPLHAFPSTYPPSCSYDPFPSRNGVTNFGAPRWLRRPKNTPVRHSLLDIDGFIDQFSRMNILDDSSSRLRGKGDSFSAVAAITVIPPPAPHPALIRGTLANITAVCGSLPSIPATASRRHVFNTPSPQSRPVTLIPTSETPTTQKTRRRKVAPLPKRVPHGNQISLREVTPAMSEASFASPSPSSPSRSSSFGSDGSSQSRLFSSASSMSSTSSSLVTPSSSPSPPAQLPSPSASLFNFSSSMIDLFGDALHGTPSPVEGLQLDFNSNIWASSQNQKSPMLFNAPPAANLVRTPS</sequence>
<evidence type="ECO:0000313" key="5">
    <source>
        <dbReference type="EMBL" id="OAX43041.1"/>
    </source>
</evidence>
<evidence type="ECO:0000256" key="2">
    <source>
        <dbReference type="RuleBase" id="RU000682"/>
    </source>
</evidence>
<dbReference type="Pfam" id="PF00046">
    <property type="entry name" value="Homeodomain"/>
    <property type="match status" value="1"/>
</dbReference>
<dbReference type="InterPro" id="IPR001356">
    <property type="entry name" value="HD"/>
</dbReference>